<dbReference type="EMBL" id="BKCJ011224386">
    <property type="protein sequence ID" value="GFD06364.1"/>
    <property type="molecule type" value="Genomic_DNA"/>
</dbReference>
<proteinExistence type="predicted"/>
<name>A0A699TCG8_TANCI</name>
<reference evidence="2" key="1">
    <citation type="journal article" date="2019" name="Sci. Rep.">
        <title>Draft genome of Tanacetum cinerariifolium, the natural source of mosquito coil.</title>
        <authorList>
            <person name="Yamashiro T."/>
            <person name="Shiraishi A."/>
            <person name="Satake H."/>
            <person name="Nakayama K."/>
        </authorList>
    </citation>
    <scope>NUCLEOTIDE SEQUENCE</scope>
</reference>
<protein>
    <submittedName>
        <fullName evidence="2">Uncharacterized protein</fullName>
    </submittedName>
</protein>
<evidence type="ECO:0000313" key="2">
    <source>
        <dbReference type="EMBL" id="GFD06364.1"/>
    </source>
</evidence>
<feature type="compositionally biased region" description="Low complexity" evidence="1">
    <location>
        <begin position="7"/>
        <end position="20"/>
    </location>
</feature>
<gene>
    <name evidence="2" type="ORF">Tci_878333</name>
</gene>
<dbReference type="AlphaFoldDB" id="A0A699TCG8"/>
<sequence>MGKRADTPSTSHLLSSSTPPLKTPPLLPITLPTSSPPLLLPSTGHRADVLKVTLLPRKRLYIALGLRLEVGESSSAPTARPMGGFRADYEFVKTLDDEIRRDLMLEVGYGIIDT</sequence>
<evidence type="ECO:0000256" key="1">
    <source>
        <dbReference type="SAM" id="MobiDB-lite"/>
    </source>
</evidence>
<comment type="caution">
    <text evidence="2">The sequence shown here is derived from an EMBL/GenBank/DDBJ whole genome shotgun (WGS) entry which is preliminary data.</text>
</comment>
<accession>A0A699TCG8</accession>
<organism evidence="2">
    <name type="scientific">Tanacetum cinerariifolium</name>
    <name type="common">Dalmatian daisy</name>
    <name type="synonym">Chrysanthemum cinerariifolium</name>
    <dbReference type="NCBI Taxonomy" id="118510"/>
    <lineage>
        <taxon>Eukaryota</taxon>
        <taxon>Viridiplantae</taxon>
        <taxon>Streptophyta</taxon>
        <taxon>Embryophyta</taxon>
        <taxon>Tracheophyta</taxon>
        <taxon>Spermatophyta</taxon>
        <taxon>Magnoliopsida</taxon>
        <taxon>eudicotyledons</taxon>
        <taxon>Gunneridae</taxon>
        <taxon>Pentapetalae</taxon>
        <taxon>asterids</taxon>
        <taxon>campanulids</taxon>
        <taxon>Asterales</taxon>
        <taxon>Asteraceae</taxon>
        <taxon>Asteroideae</taxon>
        <taxon>Anthemideae</taxon>
        <taxon>Anthemidinae</taxon>
        <taxon>Tanacetum</taxon>
    </lineage>
</organism>
<feature type="region of interest" description="Disordered" evidence="1">
    <location>
        <begin position="1"/>
        <end position="28"/>
    </location>
</feature>